<gene>
    <name evidence="1" type="ORF">EET67_21430</name>
</gene>
<dbReference type="Gene3D" id="1.25.40.10">
    <property type="entry name" value="Tetratricopeptide repeat domain"/>
    <property type="match status" value="1"/>
</dbReference>
<proteinExistence type="predicted"/>
<dbReference type="InterPro" id="IPR011990">
    <property type="entry name" value="TPR-like_helical_dom_sf"/>
</dbReference>
<name>A0A432V0Z4_9HYPH</name>
<dbReference type="RefSeq" id="WP_128628385.1">
    <property type="nucleotide sequence ID" value="NZ_RKST01000031.1"/>
</dbReference>
<sequence length="571" mass="62668">MTSSAELRVITASGDGSEAVICAETTAFEAVSAAEIRKEVQRILCSAQFNASERNRRFLEYVVEEKLAGRSERIKAYTIATVVFGRGVHFDPQQDPVVRMEARRLRRSLERFYLTEGEHGPVRITVPKGGYVPEFHDSMALAEAGVENSSAAPHSSDYVASVLVKQFEVEGDQSIFLSYGHGLTRQLMIGLCRYPHLCVFGSRSHSPSGLALDESTLLAGPNVDYILTGSKAVAAGRLHVDAVLLEARTGRVLWGQNFERELQPKGILNVRDDLANLIVRTLAQPFGVIFDHRARQAVGRERPALTTFDCMVLFHQYRRSYRRKLYWSARESLERAVASDSDCAEAFACLSHLYTDGHRFGLASEEPSDGLRQRATALAHKAIEIAPDSSCGYHALGLAYWFQQDVEASLRATQTALALNTNAAEVAADLGLHWSLLGVWERALPLLDNVSLMNPVHGATHCAGLCLDHFVAERFEQALASAREIPLPVAYGHALRAISLVRLDRREEAADAVRCILDIDSQYGEDVLPDLGGGNLHPDLADRVAEALGDAGLARERHSYALGSATAPKLR</sequence>
<protein>
    <submittedName>
        <fullName evidence="1">Uncharacterized protein</fullName>
    </submittedName>
</protein>
<dbReference type="OrthoDB" id="100177at2"/>
<dbReference type="AlphaFoldDB" id="A0A432V0Z4"/>
<dbReference type="Proteomes" id="UP000281647">
    <property type="component" value="Unassembled WGS sequence"/>
</dbReference>
<keyword evidence="2" id="KW-1185">Reference proteome</keyword>
<dbReference type="EMBL" id="RKST01000031">
    <property type="protein sequence ID" value="RUM95768.1"/>
    <property type="molecule type" value="Genomic_DNA"/>
</dbReference>
<evidence type="ECO:0000313" key="2">
    <source>
        <dbReference type="Proteomes" id="UP000281647"/>
    </source>
</evidence>
<organism evidence="1 2">
    <name type="scientific">Borborobacter arsenicus</name>
    <dbReference type="NCBI Taxonomy" id="1851146"/>
    <lineage>
        <taxon>Bacteria</taxon>
        <taxon>Pseudomonadati</taxon>
        <taxon>Pseudomonadota</taxon>
        <taxon>Alphaproteobacteria</taxon>
        <taxon>Hyphomicrobiales</taxon>
        <taxon>Phyllobacteriaceae</taxon>
        <taxon>Borborobacter</taxon>
    </lineage>
</organism>
<comment type="caution">
    <text evidence="1">The sequence shown here is derived from an EMBL/GenBank/DDBJ whole genome shotgun (WGS) entry which is preliminary data.</text>
</comment>
<evidence type="ECO:0000313" key="1">
    <source>
        <dbReference type="EMBL" id="RUM95768.1"/>
    </source>
</evidence>
<accession>A0A432V0Z4</accession>
<dbReference type="SUPFAM" id="SSF48452">
    <property type="entry name" value="TPR-like"/>
    <property type="match status" value="1"/>
</dbReference>
<reference evidence="1 2" key="1">
    <citation type="submission" date="2018-11" db="EMBL/GenBank/DDBJ databases">
        <title>Pseudaminobacter arsenicus sp. nov., an arsenic-resistant bacterium isolated from arsenic-rich aquifers.</title>
        <authorList>
            <person name="Mu Y."/>
        </authorList>
    </citation>
    <scope>NUCLEOTIDE SEQUENCE [LARGE SCALE GENOMIC DNA]</scope>
    <source>
        <strain evidence="1 2">CB3</strain>
    </source>
</reference>